<feature type="transmembrane region" description="Helical" evidence="11">
    <location>
        <begin position="175"/>
        <end position="194"/>
    </location>
</feature>
<evidence type="ECO:0000313" key="13">
    <source>
        <dbReference type="EMBL" id="KRM91821.1"/>
    </source>
</evidence>
<feature type="compositionally biased region" description="Basic residues" evidence="10">
    <location>
        <begin position="302"/>
        <end position="313"/>
    </location>
</feature>
<dbReference type="PROSITE" id="PS51257">
    <property type="entry name" value="PROKAR_LIPOPROTEIN"/>
    <property type="match status" value="1"/>
</dbReference>
<dbReference type="PANTHER" id="PTHR12428">
    <property type="entry name" value="OXA1"/>
    <property type="match status" value="1"/>
</dbReference>
<dbReference type="NCBIfam" id="TIGR03592">
    <property type="entry name" value="yidC_oxa1_cterm"/>
    <property type="match status" value="1"/>
</dbReference>
<keyword evidence="6 11" id="KW-1133">Transmembrane helix</keyword>
<feature type="transmembrane region" description="Helical" evidence="11">
    <location>
        <begin position="50"/>
        <end position="73"/>
    </location>
</feature>
<keyword evidence="2" id="KW-0813">Transport</keyword>
<feature type="transmembrane region" description="Helical" evidence="11">
    <location>
        <begin position="130"/>
        <end position="155"/>
    </location>
</feature>
<protein>
    <submittedName>
        <fullName evidence="13">Membrane protein OxaA</fullName>
    </submittedName>
</protein>
<proteinExistence type="inferred from homology"/>
<evidence type="ECO:0000256" key="1">
    <source>
        <dbReference type="ARBA" id="ARBA00004651"/>
    </source>
</evidence>
<evidence type="ECO:0000256" key="11">
    <source>
        <dbReference type="SAM" id="Phobius"/>
    </source>
</evidence>
<dbReference type="GO" id="GO:0032977">
    <property type="term" value="F:membrane insertase activity"/>
    <property type="evidence" value="ECO:0007669"/>
    <property type="project" value="InterPro"/>
</dbReference>
<evidence type="ECO:0000256" key="5">
    <source>
        <dbReference type="ARBA" id="ARBA00022927"/>
    </source>
</evidence>
<dbReference type="AlphaFoldDB" id="A0A0R2CJK3"/>
<reference evidence="13 14" key="1">
    <citation type="journal article" date="2015" name="Genome Announc.">
        <title>Expanding the biotechnology potential of lactobacilli through comparative genomics of 213 strains and associated genera.</title>
        <authorList>
            <person name="Sun Z."/>
            <person name="Harris H.M."/>
            <person name="McCann A."/>
            <person name="Guo C."/>
            <person name="Argimon S."/>
            <person name="Zhang W."/>
            <person name="Yang X."/>
            <person name="Jeffery I.B."/>
            <person name="Cooney J.C."/>
            <person name="Kagawa T.F."/>
            <person name="Liu W."/>
            <person name="Song Y."/>
            <person name="Salvetti E."/>
            <person name="Wrobel A."/>
            <person name="Rasinkangas P."/>
            <person name="Parkhill J."/>
            <person name="Rea M.C."/>
            <person name="O'Sullivan O."/>
            <person name="Ritari J."/>
            <person name="Douillard F.P."/>
            <person name="Paul Ross R."/>
            <person name="Yang R."/>
            <person name="Briner A.E."/>
            <person name="Felis G.E."/>
            <person name="de Vos W.M."/>
            <person name="Barrangou R."/>
            <person name="Klaenhammer T.R."/>
            <person name="Caufield P.W."/>
            <person name="Cui Y."/>
            <person name="Zhang H."/>
            <person name="O'Toole P.W."/>
        </authorList>
    </citation>
    <scope>NUCLEOTIDE SEQUENCE [LARGE SCALE GENOMIC DNA]</scope>
    <source>
        <strain evidence="13 14">DSM 22689</strain>
    </source>
</reference>
<dbReference type="PRINTS" id="PR00701">
    <property type="entry name" value="60KDINNERMP"/>
</dbReference>
<dbReference type="SUPFAM" id="SSF103473">
    <property type="entry name" value="MFS general substrate transporter"/>
    <property type="match status" value="1"/>
</dbReference>
<organism evidence="13 14">
    <name type="scientific">Fructilactobacillus florum DSM 22689 = JCM 16035</name>
    <dbReference type="NCBI Taxonomy" id="1423745"/>
    <lineage>
        <taxon>Bacteria</taxon>
        <taxon>Bacillati</taxon>
        <taxon>Bacillota</taxon>
        <taxon>Bacilli</taxon>
        <taxon>Lactobacillales</taxon>
        <taxon>Lactobacillaceae</taxon>
        <taxon>Fructilactobacillus</taxon>
    </lineage>
</organism>
<feature type="transmembrane region" description="Helical" evidence="11">
    <location>
        <begin position="229"/>
        <end position="248"/>
    </location>
</feature>
<dbReference type="InterPro" id="IPR028055">
    <property type="entry name" value="YidC/Oxa/ALB_C"/>
</dbReference>
<evidence type="ECO:0000256" key="9">
    <source>
        <dbReference type="RuleBase" id="RU003945"/>
    </source>
</evidence>
<dbReference type="EMBL" id="AYZI01000003">
    <property type="protein sequence ID" value="KRM91821.1"/>
    <property type="molecule type" value="Genomic_DNA"/>
</dbReference>
<evidence type="ECO:0000256" key="7">
    <source>
        <dbReference type="ARBA" id="ARBA00023136"/>
    </source>
</evidence>
<evidence type="ECO:0000256" key="2">
    <source>
        <dbReference type="ARBA" id="ARBA00022448"/>
    </source>
</evidence>
<evidence type="ECO:0000256" key="8">
    <source>
        <dbReference type="ARBA" id="ARBA00023186"/>
    </source>
</evidence>
<comment type="similarity">
    <text evidence="9">Belongs to the OXA1/ALB3/YidC family.</text>
</comment>
<keyword evidence="7 11" id="KW-0472">Membrane</keyword>
<sequence length="313" mass="34848">MKKKRKITLISIALLAAITLSGCVRTDAKGHPYGFVYDYLAIPGQKIMDWLAQFVGGYGWSLIVITVLVRLCLLPVMISQLKKSTIQQEKMNLIKPQLTKLQKLIRQTKDQAEQVALNQQMMQLYRDNNISMTGGIGCLPLLIQLPIFAALYAAIRYSPELSHSVFLGIQLGQRSILLAILSLVVYAVQGYLAIQGMPKSQRKQMGAMMLISPIMIFFVTLSSPAGLGIYFFIGGVFAIVQQLIVNAYRPRIIKNIQAETAKNPPKVVLPDSIEQIEANVEAAAKAETISKPADNQSEKNRVRNQNKQHRPKQ</sequence>
<feature type="domain" description="Membrane insertase YidC/Oxa/ALB C-terminal" evidence="12">
    <location>
        <begin position="58"/>
        <end position="246"/>
    </location>
</feature>
<dbReference type="PATRIC" id="fig|1423745.4.peg.686"/>
<keyword evidence="5" id="KW-0653">Protein transport</keyword>
<dbReference type="GO" id="GO:0015031">
    <property type="term" value="P:protein transport"/>
    <property type="evidence" value="ECO:0007669"/>
    <property type="project" value="UniProtKB-KW"/>
</dbReference>
<comment type="subcellular location">
    <subcellularLocation>
        <location evidence="1">Cell membrane</location>
        <topology evidence="1">Multi-pass membrane protein</topology>
    </subcellularLocation>
    <subcellularLocation>
        <location evidence="9">Membrane</location>
        <topology evidence="9">Multi-pass membrane protein</topology>
    </subcellularLocation>
</comment>
<name>A0A0R2CJK3_9LACO</name>
<keyword evidence="3" id="KW-1003">Cell membrane</keyword>
<feature type="region of interest" description="Disordered" evidence="10">
    <location>
        <begin position="285"/>
        <end position="313"/>
    </location>
</feature>
<evidence type="ECO:0000256" key="10">
    <source>
        <dbReference type="SAM" id="MobiDB-lite"/>
    </source>
</evidence>
<keyword evidence="8" id="KW-0143">Chaperone</keyword>
<dbReference type="InterPro" id="IPR001708">
    <property type="entry name" value="YidC/ALB3/OXA1/COX18"/>
</dbReference>
<dbReference type="InterPro" id="IPR036259">
    <property type="entry name" value="MFS_trans_sf"/>
</dbReference>
<dbReference type="InterPro" id="IPR047196">
    <property type="entry name" value="YidC_ALB_C"/>
</dbReference>
<evidence type="ECO:0000313" key="14">
    <source>
        <dbReference type="Proteomes" id="UP000051586"/>
    </source>
</evidence>
<gene>
    <name evidence="13" type="ORF">FC87_GL000646</name>
</gene>
<evidence type="ECO:0000256" key="3">
    <source>
        <dbReference type="ARBA" id="ARBA00022475"/>
    </source>
</evidence>
<dbReference type="STRING" id="1423745.GCA_001311215_00063"/>
<accession>A0A0R2CJK3</accession>
<dbReference type="GO" id="GO:0051205">
    <property type="term" value="P:protein insertion into membrane"/>
    <property type="evidence" value="ECO:0007669"/>
    <property type="project" value="TreeGrafter"/>
</dbReference>
<dbReference type="RefSeq" id="WP_009166767.1">
    <property type="nucleotide sequence ID" value="NZ_AYZI01000003.1"/>
</dbReference>
<dbReference type="Proteomes" id="UP000051586">
    <property type="component" value="Unassembled WGS sequence"/>
</dbReference>
<evidence type="ECO:0000256" key="4">
    <source>
        <dbReference type="ARBA" id="ARBA00022692"/>
    </source>
</evidence>
<dbReference type="Pfam" id="PF02096">
    <property type="entry name" value="60KD_IMP"/>
    <property type="match status" value="1"/>
</dbReference>
<comment type="caution">
    <text evidence="13">The sequence shown here is derived from an EMBL/GenBank/DDBJ whole genome shotgun (WGS) entry which is preliminary data.</text>
</comment>
<keyword evidence="4 9" id="KW-0812">Transmembrane</keyword>
<dbReference type="CDD" id="cd20070">
    <property type="entry name" value="5TM_YidC_Alb3"/>
    <property type="match status" value="1"/>
</dbReference>
<evidence type="ECO:0000256" key="6">
    <source>
        <dbReference type="ARBA" id="ARBA00022989"/>
    </source>
</evidence>
<dbReference type="PANTHER" id="PTHR12428:SF65">
    <property type="entry name" value="CYTOCHROME C OXIDASE ASSEMBLY PROTEIN COX18, MITOCHONDRIAL"/>
    <property type="match status" value="1"/>
</dbReference>
<evidence type="ECO:0000259" key="12">
    <source>
        <dbReference type="Pfam" id="PF02096"/>
    </source>
</evidence>
<dbReference type="GO" id="GO:0005886">
    <property type="term" value="C:plasma membrane"/>
    <property type="evidence" value="ECO:0007669"/>
    <property type="project" value="UniProtKB-SubCell"/>
</dbReference>
<feature type="transmembrane region" description="Helical" evidence="11">
    <location>
        <begin position="206"/>
        <end position="223"/>
    </location>
</feature>